<dbReference type="SUPFAM" id="SSF53254">
    <property type="entry name" value="Phosphoglycerate mutase-like"/>
    <property type="match status" value="1"/>
</dbReference>
<evidence type="ECO:0000256" key="2">
    <source>
        <dbReference type="PIRSR" id="PIRSR613078-1"/>
    </source>
</evidence>
<sequence>MKKKLIIGVFTVGLLGLAGCAQEGEQTAETSTTTTEDSGEVTIYLTRHGETMFNDLDKVQGWSDTPLTEEGEEVAVDLGKGLAQEDISFQAVYSSDMKRSYDTADAVLEGLGQEDNEQVQELKGLREAGSGQFEGESLDTIDEDQAKEAGYDSYEEYEDEKREPGEDEWSWLANAHYYADQSGYAEGAEKVQERMTNAIEKIAEDQSQEGGGNVLVVSHGMSINVMLADMTDKYEGDSLENASVTKIHYQDGSLDVESIGDTSYLEEGEN</sequence>
<keyword evidence="6" id="KW-0732">Signal</keyword>
<evidence type="ECO:0000256" key="1">
    <source>
        <dbReference type="ARBA" id="ARBA00022801"/>
    </source>
</evidence>
<dbReference type="PROSITE" id="PS00175">
    <property type="entry name" value="PG_MUTASE"/>
    <property type="match status" value="1"/>
</dbReference>
<dbReference type="PATRIC" id="fig|1302648.3.peg.1486"/>
<reference evidence="7 8" key="1">
    <citation type="submission" date="2014-08" db="EMBL/GenBank/DDBJ databases">
        <title>Genome sequence of Tetragenococcus muriaticus.</title>
        <authorList>
            <person name="Chuea-nongthon C."/>
            <person name="Rodtong S."/>
            <person name="Yongsawatdigul J."/>
            <person name="Steele J.L."/>
            <person name="Liu X.-y."/>
            <person name="Speers J."/>
            <person name="Glasner J.D."/>
            <person name="Neeno-Eckwall E.C."/>
        </authorList>
    </citation>
    <scope>NUCLEOTIDE SEQUENCE [LARGE SCALE GENOMIC DNA]</scope>
    <source>
        <strain evidence="7 8">3MR10-3</strain>
    </source>
</reference>
<feature type="signal peptide" evidence="6">
    <location>
        <begin position="1"/>
        <end position="23"/>
    </location>
</feature>
<evidence type="ECO:0000256" key="6">
    <source>
        <dbReference type="SAM" id="SignalP"/>
    </source>
</evidence>
<dbReference type="InterPro" id="IPR001345">
    <property type="entry name" value="PG/BPGM_mutase_AS"/>
</dbReference>
<feature type="site" description="Transition state stabilizer" evidence="4">
    <location>
        <position position="219"/>
    </location>
</feature>
<dbReference type="InterPro" id="IPR051695">
    <property type="entry name" value="Phosphoglycerate_Mutase"/>
</dbReference>
<dbReference type="EMBL" id="JPVT01000159">
    <property type="protein sequence ID" value="KFN90407.1"/>
    <property type="molecule type" value="Genomic_DNA"/>
</dbReference>
<dbReference type="PANTHER" id="PTHR46517">
    <property type="entry name" value="FRUCTOSE-2,6-BISPHOSPHATASE TIGAR"/>
    <property type="match status" value="1"/>
</dbReference>
<organism evidence="7 8">
    <name type="scientific">Tetragenococcus muriaticus 3MR10-3</name>
    <dbReference type="NCBI Taxonomy" id="1302648"/>
    <lineage>
        <taxon>Bacteria</taxon>
        <taxon>Bacillati</taxon>
        <taxon>Bacillota</taxon>
        <taxon>Bacilli</taxon>
        <taxon>Lactobacillales</taxon>
        <taxon>Enterococcaceae</taxon>
        <taxon>Tetragenococcus</taxon>
    </lineage>
</organism>
<comment type="caution">
    <text evidence="7">The sequence shown here is derived from an EMBL/GenBank/DDBJ whole genome shotgun (WGS) entry which is preliminary data.</text>
</comment>
<dbReference type="GO" id="GO:0004331">
    <property type="term" value="F:fructose-2,6-bisphosphate 2-phosphatase activity"/>
    <property type="evidence" value="ECO:0007669"/>
    <property type="project" value="TreeGrafter"/>
</dbReference>
<name>A0A091C2Z0_9ENTE</name>
<dbReference type="CDD" id="cd07067">
    <property type="entry name" value="HP_PGM_like"/>
    <property type="match status" value="1"/>
</dbReference>
<evidence type="ECO:0000256" key="5">
    <source>
        <dbReference type="SAM" id="MobiDB-lite"/>
    </source>
</evidence>
<dbReference type="Proteomes" id="UP000029381">
    <property type="component" value="Unassembled WGS sequence"/>
</dbReference>
<protein>
    <submittedName>
        <fullName evidence="7">Phosphoglycerate mutase family 1</fullName>
    </submittedName>
</protein>
<evidence type="ECO:0000256" key="4">
    <source>
        <dbReference type="PIRSR" id="PIRSR613078-3"/>
    </source>
</evidence>
<dbReference type="Gene3D" id="3.40.50.1240">
    <property type="entry name" value="Phosphoglycerate mutase-like"/>
    <property type="match status" value="1"/>
</dbReference>
<gene>
    <name evidence="7" type="ORF">TMU3MR103_1520</name>
</gene>
<feature type="region of interest" description="Disordered" evidence="5">
    <location>
        <begin position="126"/>
        <end position="166"/>
    </location>
</feature>
<keyword evidence="8" id="KW-1185">Reference proteome</keyword>
<feature type="binding site" evidence="3">
    <location>
        <position position="99"/>
    </location>
    <ligand>
        <name>substrate</name>
    </ligand>
</feature>
<dbReference type="GO" id="GO:0045820">
    <property type="term" value="P:negative regulation of glycolytic process"/>
    <property type="evidence" value="ECO:0007669"/>
    <property type="project" value="TreeGrafter"/>
</dbReference>
<feature type="binding site" evidence="3">
    <location>
        <begin position="47"/>
        <end position="54"/>
    </location>
    <ligand>
        <name>substrate</name>
    </ligand>
</feature>
<proteinExistence type="predicted"/>
<dbReference type="SMART" id="SM00855">
    <property type="entry name" value="PGAM"/>
    <property type="match status" value="1"/>
</dbReference>
<dbReference type="InterPro" id="IPR013078">
    <property type="entry name" value="His_Pase_superF_clade-1"/>
</dbReference>
<dbReference type="GO" id="GO:0005829">
    <property type="term" value="C:cytosol"/>
    <property type="evidence" value="ECO:0007669"/>
    <property type="project" value="TreeGrafter"/>
</dbReference>
<evidence type="ECO:0000256" key="3">
    <source>
        <dbReference type="PIRSR" id="PIRSR613078-2"/>
    </source>
</evidence>
<dbReference type="Pfam" id="PF00300">
    <property type="entry name" value="His_Phos_1"/>
    <property type="match status" value="1"/>
</dbReference>
<dbReference type="PANTHER" id="PTHR46517:SF1">
    <property type="entry name" value="FRUCTOSE-2,6-BISPHOSPHATASE TIGAR"/>
    <property type="match status" value="1"/>
</dbReference>
<feature type="chain" id="PRO_5001870471" evidence="6">
    <location>
        <begin position="24"/>
        <end position="270"/>
    </location>
</feature>
<evidence type="ECO:0000313" key="7">
    <source>
        <dbReference type="EMBL" id="KFN90407.1"/>
    </source>
</evidence>
<dbReference type="InterPro" id="IPR029033">
    <property type="entry name" value="His_PPase_superfam"/>
</dbReference>
<accession>A0A091C2Z0</accession>
<evidence type="ECO:0000313" key="8">
    <source>
        <dbReference type="Proteomes" id="UP000029381"/>
    </source>
</evidence>
<dbReference type="RefSeq" id="WP_028790234.1">
    <property type="nucleotide sequence ID" value="NZ_JPVT01000159.1"/>
</dbReference>
<keyword evidence="1" id="KW-0378">Hydrolase</keyword>
<feature type="active site" description="Proton donor/acceptor" evidence="2">
    <location>
        <position position="127"/>
    </location>
</feature>
<dbReference type="PROSITE" id="PS51257">
    <property type="entry name" value="PROKAR_LIPOPROTEIN"/>
    <property type="match status" value="1"/>
</dbReference>
<dbReference type="GO" id="GO:0043456">
    <property type="term" value="P:regulation of pentose-phosphate shunt"/>
    <property type="evidence" value="ECO:0007669"/>
    <property type="project" value="TreeGrafter"/>
</dbReference>
<dbReference type="AlphaFoldDB" id="A0A091C2Z0"/>
<feature type="active site" description="Tele-phosphohistidine intermediate" evidence="2">
    <location>
        <position position="48"/>
    </location>
</feature>